<dbReference type="SUPFAM" id="SSF81324">
    <property type="entry name" value="Voltage-gated potassium channels"/>
    <property type="match status" value="1"/>
</dbReference>
<dbReference type="GO" id="GO:0016020">
    <property type="term" value="C:membrane"/>
    <property type="evidence" value="ECO:0007669"/>
    <property type="project" value="UniProtKB-SubCell"/>
</dbReference>
<feature type="compositionally biased region" description="Low complexity" evidence="3">
    <location>
        <begin position="26"/>
        <end position="40"/>
    </location>
</feature>
<evidence type="ECO:0000256" key="4">
    <source>
        <dbReference type="SAM" id="Phobius"/>
    </source>
</evidence>
<keyword evidence="1" id="KW-0406">Ion transport</keyword>
<accession>A0AAW2UXF3</accession>
<keyword evidence="2" id="KW-0407">Ion channel</keyword>
<evidence type="ECO:0000259" key="5">
    <source>
        <dbReference type="PROSITE" id="PS50042"/>
    </source>
</evidence>
<reference evidence="6" key="1">
    <citation type="submission" date="2020-06" db="EMBL/GenBank/DDBJ databases">
        <authorList>
            <person name="Li T."/>
            <person name="Hu X."/>
            <person name="Zhang T."/>
            <person name="Song X."/>
            <person name="Zhang H."/>
            <person name="Dai N."/>
            <person name="Sheng W."/>
            <person name="Hou X."/>
            <person name="Wei L."/>
        </authorList>
    </citation>
    <scope>NUCLEOTIDE SEQUENCE</scope>
    <source>
        <strain evidence="6">KEN1</strain>
        <tissue evidence="6">Leaf</tissue>
    </source>
</reference>
<feature type="domain" description="Cyclic nucleotide-binding" evidence="5">
    <location>
        <begin position="494"/>
        <end position="562"/>
    </location>
</feature>
<gene>
    <name evidence="6" type="ORF">Slati_3193000</name>
</gene>
<dbReference type="Gene3D" id="2.60.120.10">
    <property type="entry name" value="Jelly Rolls"/>
    <property type="match status" value="1"/>
</dbReference>
<dbReference type="InterPro" id="IPR014710">
    <property type="entry name" value="RmlC-like_jellyroll"/>
</dbReference>
<keyword evidence="1" id="KW-1071">Ligand-gated ion channel</keyword>
<feature type="transmembrane region" description="Helical" evidence="4">
    <location>
        <begin position="291"/>
        <end position="310"/>
    </location>
</feature>
<proteinExistence type="predicted"/>
<dbReference type="Gene3D" id="1.10.287.630">
    <property type="entry name" value="Helix hairpin bin"/>
    <property type="match status" value="1"/>
</dbReference>
<keyword evidence="4" id="KW-0472">Membrane</keyword>
<comment type="caution">
    <text evidence="6">The sequence shown here is derived from an EMBL/GenBank/DDBJ whole genome shotgun (WGS) entry which is preliminary data.</text>
</comment>
<dbReference type="AlphaFoldDB" id="A0AAW2UXF3"/>
<sequence>MDDSERDEIPMLSATYIQADDRNDSTSRSFSTRTRSASMSIPMTSLDSSGNEHNLMGFTGPLKNERRSTTFVQMSGPLYVNRNPEFIFQRPEGALRKKTPEPKIERYPSIDRAENNDWPLSDYAGKNEHLLKSGQLGMCNDPYCTTCPTYYDVKGRQKHSRTSEILDAKFHNMLYGDAKGWAKRMCSFLLPYIPGVMNPHAKVVQKWNKFFVISCLFAVIIDPLFFFLLNVQQDNKCIVLNWPLTTTLVVLRSMTDFIYVIHILLQFRLAYVAPESTVTGAGDLVDDPKEIARHYFFGYFIMDFFIVLPLPQRVNQCFRDACRHSNITKCMEFIDCGHGNYYGEFEEDPTWELWKGNENATACFWKDGFDFGIYENAVNLTTHKSLVTKYVYSFFWGFQQISTLAGNQVPSYFVWEVLFTMAIIGIGLLLFALLIGNMQNFLQALGRRQVRDSERFNWAATRGVNEEMLMENLPEDLQRDIRRHLFKFVKKVRIFQLLDEPIMDAICERLRTKTYIKGSKILFRGGLVDKMVFIIRGKMESIGEDLIGVPLSEGDACGEELLTWCLEHSSINKDGKRIRIPGHRLLSNRLVRCVTNVEAFVLRAADLEEVTSLFARFLRSPRVQGAIRYESPYWRGIAARRIQVAWRYRKKRMGRADSSSPPHN</sequence>
<evidence type="ECO:0000313" key="6">
    <source>
        <dbReference type="EMBL" id="KAL0421701.1"/>
    </source>
</evidence>
<feature type="transmembrane region" description="Helical" evidence="4">
    <location>
        <begin position="210"/>
        <end position="229"/>
    </location>
</feature>
<dbReference type="PANTHER" id="PTHR45651:SF11">
    <property type="entry name" value="CYCLIC NUCLEOTIDE-GATED ION CHANNEL 20, CHLOROPLASTIC-RELATED"/>
    <property type="match status" value="1"/>
</dbReference>
<name>A0AAW2UXF3_9LAMI</name>
<evidence type="ECO:0000256" key="3">
    <source>
        <dbReference type="SAM" id="MobiDB-lite"/>
    </source>
</evidence>
<dbReference type="SUPFAM" id="SSF51206">
    <property type="entry name" value="cAMP-binding domain-like"/>
    <property type="match status" value="1"/>
</dbReference>
<dbReference type="InterPro" id="IPR000595">
    <property type="entry name" value="cNMP-bd_dom"/>
</dbReference>
<feature type="region of interest" description="Disordered" evidence="3">
    <location>
        <begin position="1"/>
        <end position="52"/>
    </location>
</feature>
<evidence type="ECO:0000256" key="1">
    <source>
        <dbReference type="ARBA" id="ARBA00023286"/>
    </source>
</evidence>
<dbReference type="SMART" id="SM00100">
    <property type="entry name" value="cNMP"/>
    <property type="match status" value="1"/>
</dbReference>
<dbReference type="PANTHER" id="PTHR45651">
    <property type="entry name" value="CYCLIC NUCLEOTIDE-GATED ION CHANNEL 15-RELATED-RELATED"/>
    <property type="match status" value="1"/>
</dbReference>
<evidence type="ECO:0000256" key="2">
    <source>
        <dbReference type="ARBA" id="ARBA00023303"/>
    </source>
</evidence>
<reference evidence="6" key="2">
    <citation type="journal article" date="2024" name="Plant">
        <title>Genomic evolution and insights into agronomic trait innovations of Sesamum species.</title>
        <authorList>
            <person name="Miao H."/>
            <person name="Wang L."/>
            <person name="Qu L."/>
            <person name="Liu H."/>
            <person name="Sun Y."/>
            <person name="Le M."/>
            <person name="Wang Q."/>
            <person name="Wei S."/>
            <person name="Zheng Y."/>
            <person name="Lin W."/>
            <person name="Duan Y."/>
            <person name="Cao H."/>
            <person name="Xiong S."/>
            <person name="Wang X."/>
            <person name="Wei L."/>
            <person name="Li C."/>
            <person name="Ma Q."/>
            <person name="Ju M."/>
            <person name="Zhao R."/>
            <person name="Li G."/>
            <person name="Mu C."/>
            <person name="Tian Q."/>
            <person name="Mei H."/>
            <person name="Zhang T."/>
            <person name="Gao T."/>
            <person name="Zhang H."/>
        </authorList>
    </citation>
    <scope>NUCLEOTIDE SEQUENCE</scope>
    <source>
        <strain evidence="6">KEN1</strain>
    </source>
</reference>
<feature type="transmembrane region" description="Helical" evidence="4">
    <location>
        <begin position="249"/>
        <end position="271"/>
    </location>
</feature>
<keyword evidence="4" id="KW-0812">Transmembrane</keyword>
<dbReference type="PROSITE" id="PS50042">
    <property type="entry name" value="CNMP_BINDING_3"/>
    <property type="match status" value="1"/>
</dbReference>
<feature type="compositionally biased region" description="Polar residues" evidence="3">
    <location>
        <begin position="41"/>
        <end position="52"/>
    </location>
</feature>
<dbReference type="EMBL" id="JACGWN010000011">
    <property type="protein sequence ID" value="KAL0421701.1"/>
    <property type="molecule type" value="Genomic_DNA"/>
</dbReference>
<dbReference type="CDD" id="cd00038">
    <property type="entry name" value="CAP_ED"/>
    <property type="match status" value="1"/>
</dbReference>
<dbReference type="InterPro" id="IPR018490">
    <property type="entry name" value="cNMP-bd_dom_sf"/>
</dbReference>
<keyword evidence="1" id="KW-0813">Transport</keyword>
<keyword evidence="4" id="KW-1133">Transmembrane helix</keyword>
<protein>
    <submittedName>
        <fullName evidence="6">Cyclic nucleotide-gated ion channel 20, chloroplastic</fullName>
    </submittedName>
</protein>
<feature type="transmembrane region" description="Helical" evidence="4">
    <location>
        <begin position="412"/>
        <end position="435"/>
    </location>
</feature>
<organism evidence="6">
    <name type="scientific">Sesamum latifolium</name>
    <dbReference type="NCBI Taxonomy" id="2727402"/>
    <lineage>
        <taxon>Eukaryota</taxon>
        <taxon>Viridiplantae</taxon>
        <taxon>Streptophyta</taxon>
        <taxon>Embryophyta</taxon>
        <taxon>Tracheophyta</taxon>
        <taxon>Spermatophyta</taxon>
        <taxon>Magnoliopsida</taxon>
        <taxon>eudicotyledons</taxon>
        <taxon>Gunneridae</taxon>
        <taxon>Pentapetalae</taxon>
        <taxon>asterids</taxon>
        <taxon>lamiids</taxon>
        <taxon>Lamiales</taxon>
        <taxon>Pedaliaceae</taxon>
        <taxon>Sesamum</taxon>
    </lineage>
</organism>
<dbReference type="GO" id="GO:0034220">
    <property type="term" value="P:monoatomic ion transmembrane transport"/>
    <property type="evidence" value="ECO:0007669"/>
    <property type="project" value="UniProtKB-KW"/>
</dbReference>